<dbReference type="Gene3D" id="3.40.50.2300">
    <property type="match status" value="1"/>
</dbReference>
<dbReference type="Gene3D" id="3.40.50.300">
    <property type="entry name" value="P-loop containing nucleotide triphosphate hydrolases"/>
    <property type="match status" value="1"/>
</dbReference>
<feature type="domain" description="Response regulatory" evidence="9">
    <location>
        <begin position="6"/>
        <end position="120"/>
    </location>
</feature>
<dbReference type="GO" id="GO:0005524">
    <property type="term" value="F:ATP binding"/>
    <property type="evidence" value="ECO:0007669"/>
    <property type="project" value="UniProtKB-KW"/>
</dbReference>
<dbReference type="SMART" id="SM00448">
    <property type="entry name" value="REC"/>
    <property type="match status" value="1"/>
</dbReference>
<dbReference type="InterPro" id="IPR009057">
    <property type="entry name" value="Homeodomain-like_sf"/>
</dbReference>
<sequence>MDGKIKILFVDDDPVIRNLFSKAIGKEPFQVRTASGGEEALKILKAFPADLVISDVVMPGMDGFELLERIRQEFPETFVVMVTGSGAVSDAVNAIKAGAYDYILKPFDFQAVRSLIRNVAGHKEILDKNRFSGHERRKHYRLENFIGRDPRMFRVFQRIKDVAASSANVLITGETGTGKDLAADAVHYNSPRRSGPMVKVNCAALTETLIGSELFGHEKGAFTGALYRKKGHFELARGGTIFLDEIGDIPVQTQISLLRILENGTFQRVGGMQTLTADARFICATHKDLRREVALGRFREDLFYRINVARIAMPSLRERKADIPLLADHFLKKYSAEAGRNIPRISGPAMHLLCRYDWPGNVRELANIMERAVIFCKGPEIFPSDLADVARRAALKSDFSLTLSSSSLPEAEFTLISKVLEETGWNLKQAAERLAIARGTLYSKMKKYGIRKPE</sequence>
<dbReference type="SUPFAM" id="SSF46689">
    <property type="entry name" value="Homeodomain-like"/>
    <property type="match status" value="1"/>
</dbReference>
<evidence type="ECO:0000256" key="6">
    <source>
        <dbReference type="ARBA" id="ARBA00023163"/>
    </source>
</evidence>
<dbReference type="EMBL" id="ATHJ01000079">
    <property type="protein sequence ID" value="EPR41063.1"/>
    <property type="molecule type" value="Genomic_DNA"/>
</dbReference>
<dbReference type="Proteomes" id="UP000014977">
    <property type="component" value="Unassembled WGS sequence"/>
</dbReference>
<dbReference type="Gene3D" id="1.10.10.60">
    <property type="entry name" value="Homeodomain-like"/>
    <property type="match status" value="1"/>
</dbReference>
<dbReference type="RefSeq" id="WP_020876716.1">
    <property type="nucleotide sequence ID" value="NZ_ATHJ01000079.1"/>
</dbReference>
<evidence type="ECO:0000313" key="10">
    <source>
        <dbReference type="EMBL" id="EPR41063.1"/>
    </source>
</evidence>
<evidence type="ECO:0000256" key="5">
    <source>
        <dbReference type="ARBA" id="ARBA00023159"/>
    </source>
</evidence>
<dbReference type="PATRIC" id="fig|1121405.3.peg.1850"/>
<dbReference type="InterPro" id="IPR027417">
    <property type="entry name" value="P-loop_NTPase"/>
</dbReference>
<keyword evidence="2" id="KW-0067">ATP-binding</keyword>
<feature type="domain" description="Sigma-54 factor interaction" evidence="8">
    <location>
        <begin position="145"/>
        <end position="374"/>
    </location>
</feature>
<dbReference type="GO" id="GO:0043565">
    <property type="term" value="F:sequence-specific DNA binding"/>
    <property type="evidence" value="ECO:0007669"/>
    <property type="project" value="InterPro"/>
</dbReference>
<keyword evidence="6" id="KW-0804">Transcription</keyword>
<dbReference type="GO" id="GO:0006355">
    <property type="term" value="P:regulation of DNA-templated transcription"/>
    <property type="evidence" value="ECO:0007669"/>
    <property type="project" value="InterPro"/>
</dbReference>
<dbReference type="PROSITE" id="PS00688">
    <property type="entry name" value="SIGMA54_INTERACT_3"/>
    <property type="match status" value="1"/>
</dbReference>
<organism evidence="10 11">
    <name type="scientific">Desulfococcus multivorans DSM 2059</name>
    <dbReference type="NCBI Taxonomy" id="1121405"/>
    <lineage>
        <taxon>Bacteria</taxon>
        <taxon>Pseudomonadati</taxon>
        <taxon>Thermodesulfobacteriota</taxon>
        <taxon>Desulfobacteria</taxon>
        <taxon>Desulfobacterales</taxon>
        <taxon>Desulfococcaceae</taxon>
        <taxon>Desulfococcus</taxon>
    </lineage>
</organism>
<dbReference type="InterPro" id="IPR001789">
    <property type="entry name" value="Sig_transdc_resp-reg_receiver"/>
</dbReference>
<keyword evidence="11" id="KW-1185">Reference proteome</keyword>
<dbReference type="InterPro" id="IPR025944">
    <property type="entry name" value="Sigma_54_int_dom_CS"/>
</dbReference>
<dbReference type="GO" id="GO:0000160">
    <property type="term" value="P:phosphorelay signal transduction system"/>
    <property type="evidence" value="ECO:0007669"/>
    <property type="project" value="InterPro"/>
</dbReference>
<keyword evidence="7" id="KW-0597">Phosphoprotein</keyword>
<accession>S7V942</accession>
<feature type="modified residue" description="4-aspartylphosphate" evidence="7">
    <location>
        <position position="55"/>
    </location>
</feature>
<dbReference type="SMART" id="SM00382">
    <property type="entry name" value="AAA"/>
    <property type="match status" value="1"/>
</dbReference>
<dbReference type="InterPro" id="IPR011006">
    <property type="entry name" value="CheY-like_superfamily"/>
</dbReference>
<evidence type="ECO:0000256" key="2">
    <source>
        <dbReference type="ARBA" id="ARBA00022840"/>
    </source>
</evidence>
<dbReference type="InterPro" id="IPR003593">
    <property type="entry name" value="AAA+_ATPase"/>
</dbReference>
<evidence type="ECO:0000256" key="7">
    <source>
        <dbReference type="PROSITE-ProRule" id="PRU00169"/>
    </source>
</evidence>
<dbReference type="OrthoDB" id="9763792at2"/>
<dbReference type="InterPro" id="IPR058031">
    <property type="entry name" value="AAA_lid_NorR"/>
</dbReference>
<dbReference type="Pfam" id="PF02954">
    <property type="entry name" value="HTH_8"/>
    <property type="match status" value="1"/>
</dbReference>
<dbReference type="PANTHER" id="PTHR32071">
    <property type="entry name" value="TRANSCRIPTIONAL REGULATORY PROTEIN"/>
    <property type="match status" value="1"/>
</dbReference>
<dbReference type="Pfam" id="PF00158">
    <property type="entry name" value="Sigma54_activat"/>
    <property type="match status" value="1"/>
</dbReference>
<dbReference type="InterPro" id="IPR002078">
    <property type="entry name" value="Sigma_54_int"/>
</dbReference>
<dbReference type="eggNOG" id="COG2204">
    <property type="taxonomic scope" value="Bacteria"/>
</dbReference>
<protein>
    <submittedName>
        <fullName evidence="10">Two component, sigma54 specific, transcriptional regulator, Fis family</fullName>
    </submittedName>
</protein>
<evidence type="ECO:0000256" key="3">
    <source>
        <dbReference type="ARBA" id="ARBA00023015"/>
    </source>
</evidence>
<comment type="caution">
    <text evidence="10">The sequence shown here is derived from an EMBL/GenBank/DDBJ whole genome shotgun (WGS) entry which is preliminary data.</text>
</comment>
<dbReference type="InterPro" id="IPR002197">
    <property type="entry name" value="HTH_Fis"/>
</dbReference>
<dbReference type="STRING" id="897.B2D07_18320"/>
<keyword evidence="5" id="KW-0010">Activator</keyword>
<gene>
    <name evidence="10" type="ORF">dsmv_2285</name>
</gene>
<dbReference type="SUPFAM" id="SSF52540">
    <property type="entry name" value="P-loop containing nucleoside triphosphate hydrolases"/>
    <property type="match status" value="1"/>
</dbReference>
<dbReference type="PROSITE" id="PS50110">
    <property type="entry name" value="RESPONSE_REGULATORY"/>
    <property type="match status" value="1"/>
</dbReference>
<dbReference type="SUPFAM" id="SSF52172">
    <property type="entry name" value="CheY-like"/>
    <property type="match status" value="1"/>
</dbReference>
<keyword evidence="1" id="KW-0547">Nucleotide-binding</keyword>
<evidence type="ECO:0000313" key="11">
    <source>
        <dbReference type="Proteomes" id="UP000014977"/>
    </source>
</evidence>
<dbReference type="FunFam" id="3.40.50.300:FF:000006">
    <property type="entry name" value="DNA-binding transcriptional regulator NtrC"/>
    <property type="match status" value="1"/>
</dbReference>
<dbReference type="CDD" id="cd00009">
    <property type="entry name" value="AAA"/>
    <property type="match status" value="1"/>
</dbReference>
<evidence type="ECO:0000259" key="8">
    <source>
        <dbReference type="PROSITE" id="PS50045"/>
    </source>
</evidence>
<dbReference type="PROSITE" id="PS50045">
    <property type="entry name" value="SIGMA54_INTERACT_4"/>
    <property type="match status" value="1"/>
</dbReference>
<evidence type="ECO:0000259" key="9">
    <source>
        <dbReference type="PROSITE" id="PS50110"/>
    </source>
</evidence>
<dbReference type="FunFam" id="1.10.8.60:FF:000014">
    <property type="entry name" value="DNA-binding transcriptional regulator NtrC"/>
    <property type="match status" value="1"/>
</dbReference>
<keyword evidence="3" id="KW-0805">Transcription regulation</keyword>
<reference evidence="10 11" key="1">
    <citation type="journal article" date="2013" name="Genome Announc.">
        <title>Draft genome sequences for three mercury-methylating, sulfate-reducing bacteria.</title>
        <authorList>
            <person name="Brown S.D."/>
            <person name="Hurt R.A.Jr."/>
            <person name="Gilmour C.C."/>
            <person name="Elias D.A."/>
        </authorList>
    </citation>
    <scope>NUCLEOTIDE SEQUENCE [LARGE SCALE GENOMIC DNA]</scope>
    <source>
        <strain evidence="10 11">DSM 2059</strain>
    </source>
</reference>
<dbReference type="Pfam" id="PF00072">
    <property type="entry name" value="Response_reg"/>
    <property type="match status" value="1"/>
</dbReference>
<proteinExistence type="predicted"/>
<evidence type="ECO:0000256" key="4">
    <source>
        <dbReference type="ARBA" id="ARBA00023125"/>
    </source>
</evidence>
<name>S7V942_DESML</name>
<dbReference type="Gene3D" id="1.10.8.60">
    <property type="match status" value="1"/>
</dbReference>
<keyword evidence="4" id="KW-0238">DNA-binding</keyword>
<dbReference type="Pfam" id="PF25601">
    <property type="entry name" value="AAA_lid_14"/>
    <property type="match status" value="1"/>
</dbReference>
<dbReference type="PRINTS" id="PR01590">
    <property type="entry name" value="HTHFIS"/>
</dbReference>
<evidence type="ECO:0000256" key="1">
    <source>
        <dbReference type="ARBA" id="ARBA00022741"/>
    </source>
</evidence>
<dbReference type="AlphaFoldDB" id="S7V942"/>